<evidence type="ECO:0000256" key="6">
    <source>
        <dbReference type="SAM" id="SignalP"/>
    </source>
</evidence>
<evidence type="ECO:0000313" key="11">
    <source>
        <dbReference type="RefSeq" id="XP_052127534.1"/>
    </source>
</evidence>
<organism evidence="8 9">
    <name type="scientific">Frankliniella occidentalis</name>
    <name type="common">Western flower thrips</name>
    <name type="synonym">Euthrips occidentalis</name>
    <dbReference type="NCBI Taxonomy" id="133901"/>
    <lineage>
        <taxon>Eukaryota</taxon>
        <taxon>Metazoa</taxon>
        <taxon>Ecdysozoa</taxon>
        <taxon>Arthropoda</taxon>
        <taxon>Hexapoda</taxon>
        <taxon>Insecta</taxon>
        <taxon>Pterygota</taxon>
        <taxon>Neoptera</taxon>
        <taxon>Paraneoptera</taxon>
        <taxon>Thysanoptera</taxon>
        <taxon>Terebrantia</taxon>
        <taxon>Thripoidea</taxon>
        <taxon>Thripidae</taxon>
        <taxon>Frankliniella</taxon>
    </lineage>
</organism>
<evidence type="ECO:0000256" key="2">
    <source>
        <dbReference type="ARBA" id="ARBA00022857"/>
    </source>
</evidence>
<feature type="binding site" evidence="4">
    <location>
        <position position="135"/>
    </location>
    <ligand>
        <name>substrate</name>
    </ligand>
</feature>
<feature type="chain" id="PRO_5044639473" evidence="6">
    <location>
        <begin position="23"/>
        <end position="357"/>
    </location>
</feature>
<evidence type="ECO:0000256" key="5">
    <source>
        <dbReference type="PIRSR" id="PIRSR000097-3"/>
    </source>
</evidence>
<keyword evidence="2" id="KW-0521">NADP</keyword>
<evidence type="ECO:0000313" key="10">
    <source>
        <dbReference type="RefSeq" id="XP_026281088.1"/>
    </source>
</evidence>
<dbReference type="GeneID" id="113208349"/>
<dbReference type="PIRSF" id="PIRSF000097">
    <property type="entry name" value="AKR"/>
    <property type="match status" value="1"/>
</dbReference>
<keyword evidence="3" id="KW-0560">Oxidoreductase</keyword>
<dbReference type="KEGG" id="foc:113208349"/>
<dbReference type="InterPro" id="IPR018170">
    <property type="entry name" value="Aldo/ket_reductase_CS"/>
</dbReference>
<dbReference type="InterPro" id="IPR023210">
    <property type="entry name" value="NADP_OxRdtase_dom"/>
</dbReference>
<gene>
    <name evidence="9 10 11" type="primary">LOC113208349</name>
</gene>
<dbReference type="RefSeq" id="XP_026281087.1">
    <property type="nucleotide sequence ID" value="XM_026425302.2"/>
</dbReference>
<dbReference type="OrthoDB" id="416253at2759"/>
<keyword evidence="6" id="KW-0732">Signal</keyword>
<dbReference type="PROSITE" id="PS00062">
    <property type="entry name" value="ALDOKETO_REDUCTASE_2"/>
    <property type="match status" value="1"/>
</dbReference>
<dbReference type="PROSITE" id="PS00798">
    <property type="entry name" value="ALDOKETO_REDUCTASE_1"/>
    <property type="match status" value="1"/>
</dbReference>
<evidence type="ECO:0000259" key="7">
    <source>
        <dbReference type="Pfam" id="PF00248"/>
    </source>
</evidence>
<evidence type="ECO:0000313" key="9">
    <source>
        <dbReference type="RefSeq" id="XP_026281087.1"/>
    </source>
</evidence>
<reference evidence="9 10" key="1">
    <citation type="submission" date="2025-04" db="UniProtKB">
        <authorList>
            <consortium name="RefSeq"/>
        </authorList>
    </citation>
    <scope>IDENTIFICATION</scope>
    <source>
        <tissue evidence="9 10">Whole organism</tissue>
    </source>
</reference>
<evidence type="ECO:0000256" key="3">
    <source>
        <dbReference type="ARBA" id="ARBA00023002"/>
    </source>
</evidence>
<dbReference type="FunFam" id="3.20.20.100:FF:000006">
    <property type="entry name" value="Aldo-keto reductase family 1 member A1"/>
    <property type="match status" value="1"/>
</dbReference>
<proteinExistence type="inferred from homology"/>
<name>A0A6J1SJF7_FRAOC</name>
<evidence type="ECO:0000256" key="1">
    <source>
        <dbReference type="ARBA" id="ARBA00007905"/>
    </source>
</evidence>
<dbReference type="PRINTS" id="PR00069">
    <property type="entry name" value="ALDKETRDTASE"/>
</dbReference>
<dbReference type="PROSITE" id="PS00063">
    <property type="entry name" value="ALDOKETO_REDUCTASE_3"/>
    <property type="match status" value="1"/>
</dbReference>
<dbReference type="PANTHER" id="PTHR11732">
    <property type="entry name" value="ALDO/KETO REDUCTASE"/>
    <property type="match status" value="1"/>
</dbReference>
<dbReference type="Proteomes" id="UP000504606">
    <property type="component" value="Unplaced"/>
</dbReference>
<feature type="domain" description="NADP-dependent oxidoreductase" evidence="7">
    <location>
        <begin position="47"/>
        <end position="318"/>
    </location>
</feature>
<dbReference type="Gene3D" id="3.20.20.100">
    <property type="entry name" value="NADP-dependent oxidoreductase domain"/>
    <property type="match status" value="1"/>
</dbReference>
<evidence type="ECO:0000256" key="4">
    <source>
        <dbReference type="PIRSR" id="PIRSR000097-2"/>
    </source>
</evidence>
<comment type="similarity">
    <text evidence="1">Belongs to the aldo/keto reductase family.</text>
</comment>
<dbReference type="RefSeq" id="XP_052127534.1">
    <property type="nucleotide sequence ID" value="XM_052271574.1"/>
</dbReference>
<evidence type="ECO:0000313" key="8">
    <source>
        <dbReference type="Proteomes" id="UP000504606"/>
    </source>
</evidence>
<feature type="site" description="Lowers pKa of active site Tyr" evidence="5">
    <location>
        <position position="102"/>
    </location>
</feature>
<protein>
    <submittedName>
        <fullName evidence="9 10">Uncharacterized protein LOC113208349</fullName>
    </submittedName>
</protein>
<dbReference type="InterPro" id="IPR036812">
    <property type="entry name" value="NAD(P)_OxRdtase_dom_sf"/>
</dbReference>
<dbReference type="AlphaFoldDB" id="A0A6J1SJF7"/>
<sequence length="357" mass="39946">MIGSTLTSVCCVMVAVLAAAACLDVPKVRLSSGGDIPIVGLGTRQANYEGELETALDAALQSGYRHIDTATIHKNEHTIGKVLNKWFKEGKIKREDLFVTTKLPVYGMRPADVPVFLNQSLTKLQLDYVDLYLIHMPFAVKREAHDNGIITEDSIDKTTDHLAIWKAMEAEHYAGRAKALGVSNFNETQIERLLKHGAIPPANLQIELHLYHQQRPVVDFCKKNGVSVTAYAPLGSPSYRWLSPISGKELPDLLELTEVNKIATKHNKTSAQILLRHTVQRGIIVIPKSFKPDRIRQNIDILDFTLDDSEMAELDALDKGLDGKRFVMKHIEGLWKHPEYPWTALLNSTEERPKSSN</sequence>
<dbReference type="Pfam" id="PF00248">
    <property type="entry name" value="Aldo_ket_red"/>
    <property type="match status" value="1"/>
</dbReference>
<dbReference type="RefSeq" id="XP_026281088.1">
    <property type="nucleotide sequence ID" value="XM_026425303.2"/>
</dbReference>
<dbReference type="GO" id="GO:0016491">
    <property type="term" value="F:oxidoreductase activity"/>
    <property type="evidence" value="ECO:0007669"/>
    <property type="project" value="UniProtKB-KW"/>
</dbReference>
<accession>A0A6J1SJF7</accession>
<feature type="signal peptide" evidence="6">
    <location>
        <begin position="1"/>
        <end position="22"/>
    </location>
</feature>
<dbReference type="SUPFAM" id="SSF51430">
    <property type="entry name" value="NAD(P)-linked oxidoreductase"/>
    <property type="match status" value="1"/>
</dbReference>
<dbReference type="InterPro" id="IPR020471">
    <property type="entry name" value="AKR"/>
</dbReference>
<keyword evidence="8" id="KW-1185">Reference proteome</keyword>